<feature type="domain" description="Glycosyl transferase family 1" evidence="2">
    <location>
        <begin position="213"/>
        <end position="381"/>
    </location>
</feature>
<dbReference type="AlphaFoldDB" id="A0A839UWT5"/>
<gene>
    <name evidence="4" type="ORF">FHR90_000943</name>
</gene>
<accession>A0A839UWT5</accession>
<evidence type="ECO:0000259" key="2">
    <source>
        <dbReference type="Pfam" id="PF00534"/>
    </source>
</evidence>
<dbReference type="Proteomes" id="UP000557688">
    <property type="component" value="Unassembled WGS sequence"/>
</dbReference>
<sequence length="430" mass="48417">MKFLFVHQNYPGQFLHIVRHLAEQGGHEIVFASQMNANVIPGVRRVLYSPPRGPVPDLHPATQEFDMAMLRAIAVANMASNLKELGFTPDIVIGHQGWGEMLDLQDVWHDTPRLGYLEFYYHTDRFDVGFDPEFPPSRALYPVVRAKNAINHLALHSSAVGFTPTEFQKSTYPDWARSRIELLREGVHLDICAPDPRARQRIFRLGGIEVAPSEKLVTYVARDLEPYRGFHILMRALPRILAERSDVRVVIVGGDGASYGSRPLSGTWREVMLRELGDRLDLSRVHFAGKLHYEDYSGLLKRSDAHVYLTYPFVASWSLREALASGCAIVASDTAPVREFVTNDRTGLLVDFHQPDALAEQVLRLLDDRRLAARLGAAARRHAEQTLDMDDYLNAYVALIEKLTGRRIAPAPAPAPPPPARVRSRRRVEA</sequence>
<keyword evidence="4" id="KW-0808">Transferase</keyword>
<dbReference type="PANTHER" id="PTHR12526">
    <property type="entry name" value="GLYCOSYLTRANSFERASE"/>
    <property type="match status" value="1"/>
</dbReference>
<dbReference type="SUPFAM" id="SSF53756">
    <property type="entry name" value="UDP-Glycosyltransferase/glycogen phosphorylase"/>
    <property type="match status" value="1"/>
</dbReference>
<organism evidence="4 5">
    <name type="scientific">Endobacter medicaginis</name>
    <dbReference type="NCBI Taxonomy" id="1181271"/>
    <lineage>
        <taxon>Bacteria</taxon>
        <taxon>Pseudomonadati</taxon>
        <taxon>Pseudomonadota</taxon>
        <taxon>Alphaproteobacteria</taxon>
        <taxon>Acetobacterales</taxon>
        <taxon>Acetobacteraceae</taxon>
        <taxon>Endobacter</taxon>
    </lineage>
</organism>
<feature type="domain" description="Glycosyl transferase family 4" evidence="3">
    <location>
        <begin position="26"/>
        <end position="190"/>
    </location>
</feature>
<dbReference type="InterPro" id="IPR022623">
    <property type="entry name" value="Glyco_trans_4"/>
</dbReference>
<dbReference type="Pfam" id="PF12000">
    <property type="entry name" value="Glyco_trans_4_3"/>
    <property type="match status" value="1"/>
</dbReference>
<feature type="region of interest" description="Disordered" evidence="1">
    <location>
        <begin position="408"/>
        <end position="430"/>
    </location>
</feature>
<keyword evidence="5" id="KW-1185">Reference proteome</keyword>
<dbReference type="Pfam" id="PF00534">
    <property type="entry name" value="Glycos_transf_1"/>
    <property type="match status" value="1"/>
</dbReference>
<dbReference type="EMBL" id="JACHXV010000003">
    <property type="protein sequence ID" value="MBB3173125.1"/>
    <property type="molecule type" value="Genomic_DNA"/>
</dbReference>
<dbReference type="GO" id="GO:0016757">
    <property type="term" value="F:glycosyltransferase activity"/>
    <property type="evidence" value="ECO:0007669"/>
    <property type="project" value="InterPro"/>
</dbReference>
<dbReference type="RefSeq" id="WP_183274850.1">
    <property type="nucleotide sequence ID" value="NZ_JACHXV010000003.1"/>
</dbReference>
<protein>
    <submittedName>
        <fullName evidence="4">Glycosyltransferase involved in cell wall biosynthesis</fullName>
    </submittedName>
</protein>
<feature type="compositionally biased region" description="Pro residues" evidence="1">
    <location>
        <begin position="411"/>
        <end position="420"/>
    </location>
</feature>
<proteinExistence type="predicted"/>
<dbReference type="InterPro" id="IPR001296">
    <property type="entry name" value="Glyco_trans_1"/>
</dbReference>
<evidence type="ECO:0000313" key="4">
    <source>
        <dbReference type="EMBL" id="MBB3173125.1"/>
    </source>
</evidence>
<evidence type="ECO:0000313" key="5">
    <source>
        <dbReference type="Proteomes" id="UP000557688"/>
    </source>
</evidence>
<evidence type="ECO:0000256" key="1">
    <source>
        <dbReference type="SAM" id="MobiDB-lite"/>
    </source>
</evidence>
<dbReference type="Gene3D" id="3.40.50.2000">
    <property type="entry name" value="Glycogen Phosphorylase B"/>
    <property type="match status" value="2"/>
</dbReference>
<evidence type="ECO:0000259" key="3">
    <source>
        <dbReference type="Pfam" id="PF12000"/>
    </source>
</evidence>
<name>A0A839UWT5_9PROT</name>
<reference evidence="4 5" key="1">
    <citation type="submission" date="2020-08" db="EMBL/GenBank/DDBJ databases">
        <title>Genomic Encyclopedia of Type Strains, Phase III (KMG-III): the genomes of soil and plant-associated and newly described type strains.</title>
        <authorList>
            <person name="Whitman W."/>
        </authorList>
    </citation>
    <scope>NUCLEOTIDE SEQUENCE [LARGE SCALE GENOMIC DNA]</scope>
    <source>
        <strain evidence="4 5">CECT 8088</strain>
    </source>
</reference>
<comment type="caution">
    <text evidence="4">The sequence shown here is derived from an EMBL/GenBank/DDBJ whole genome shotgun (WGS) entry which is preliminary data.</text>
</comment>